<protein>
    <submittedName>
        <fullName evidence="1">Uncharacterized protein</fullName>
    </submittedName>
</protein>
<gene>
    <name evidence="1" type="ORF">ECRA1380_LOCUS3080</name>
</gene>
<name>A0A7S3NS43_EUPCR</name>
<organism evidence="1">
    <name type="scientific">Euplotes crassus</name>
    <dbReference type="NCBI Taxonomy" id="5936"/>
    <lineage>
        <taxon>Eukaryota</taxon>
        <taxon>Sar</taxon>
        <taxon>Alveolata</taxon>
        <taxon>Ciliophora</taxon>
        <taxon>Intramacronucleata</taxon>
        <taxon>Spirotrichea</taxon>
        <taxon>Hypotrichia</taxon>
        <taxon>Euplotida</taxon>
        <taxon>Euplotidae</taxon>
        <taxon>Moneuplotes</taxon>
    </lineage>
</organism>
<proteinExistence type="predicted"/>
<evidence type="ECO:0000313" key="1">
    <source>
        <dbReference type="EMBL" id="CAE0378121.1"/>
    </source>
</evidence>
<sequence length="229" mass="26233">MAHHIHEEDGNIKFNVDLHEESPIGFAVKGQINPVDDTQNKIGAFVKLANEYIPILENLSKNKAVLEYQRRWQINFIPGIDITVYWFFDLIVGWIVEPGDVAENFYEVTYTPFVWGSTFGRTNGTTWPAAGYFRIGVEYVDFRMPTSFTLYRDGRVCFDSFYTVNPVHLSSQFGGALRECKAEIIDEVLNQQPIHLGCAYTNDIDVQFLDEDLTNRIERVILGETCIGF</sequence>
<dbReference type="AlphaFoldDB" id="A0A7S3NS43"/>
<reference evidence="1" key="1">
    <citation type="submission" date="2021-01" db="EMBL/GenBank/DDBJ databases">
        <authorList>
            <person name="Corre E."/>
            <person name="Pelletier E."/>
            <person name="Niang G."/>
            <person name="Scheremetjew M."/>
            <person name="Finn R."/>
            <person name="Kale V."/>
            <person name="Holt S."/>
            <person name="Cochrane G."/>
            <person name="Meng A."/>
            <person name="Brown T."/>
            <person name="Cohen L."/>
        </authorList>
    </citation>
    <scope>NUCLEOTIDE SEQUENCE</scope>
    <source>
        <strain evidence="1">CT5</strain>
    </source>
</reference>
<dbReference type="EMBL" id="HBIK01006459">
    <property type="protein sequence ID" value="CAE0378121.1"/>
    <property type="molecule type" value="Transcribed_RNA"/>
</dbReference>
<accession>A0A7S3NS43</accession>